<protein>
    <recommendedName>
        <fullName evidence="8">Peptidoglycan-associated lipoprotein</fullName>
        <shortName evidence="8">PAL</shortName>
    </recommendedName>
</protein>
<evidence type="ECO:0000256" key="6">
    <source>
        <dbReference type="ARBA" id="ARBA00023288"/>
    </source>
</evidence>
<evidence type="ECO:0000256" key="5">
    <source>
        <dbReference type="ARBA" id="ARBA00023237"/>
    </source>
</evidence>
<dbReference type="CDD" id="cd07185">
    <property type="entry name" value="OmpA_C-like"/>
    <property type="match status" value="1"/>
</dbReference>
<dbReference type="RefSeq" id="WP_394415895.1">
    <property type="nucleotide sequence ID" value="NZ_JBIGIC010000013.1"/>
</dbReference>
<name>A0ABW7HHU7_9BURK</name>
<gene>
    <name evidence="8 12" type="primary">pal</name>
    <name evidence="12" type="ORF">ACG04R_22655</name>
</gene>
<keyword evidence="13" id="KW-1185">Reference proteome</keyword>
<accession>A0ABW7HHU7</accession>
<feature type="compositionally biased region" description="Basic and acidic residues" evidence="9">
    <location>
        <begin position="154"/>
        <end position="165"/>
    </location>
</feature>
<dbReference type="PRINTS" id="PR01021">
    <property type="entry name" value="OMPADOMAIN"/>
</dbReference>
<dbReference type="PROSITE" id="PS51257">
    <property type="entry name" value="PROKAR_LIPOPROTEIN"/>
    <property type="match status" value="1"/>
</dbReference>
<reference evidence="12 13" key="1">
    <citation type="submission" date="2024-08" db="EMBL/GenBank/DDBJ databases">
        <authorList>
            <person name="Lu H."/>
        </authorList>
    </citation>
    <scope>NUCLEOTIDE SEQUENCE [LARGE SCALE GENOMIC DNA]</scope>
    <source>
        <strain evidence="12 13">BYS78W</strain>
    </source>
</reference>
<dbReference type="InterPro" id="IPR050330">
    <property type="entry name" value="Bact_OuterMem_StrucFunc"/>
</dbReference>
<feature type="chain" id="PRO_5045105376" description="Peptidoglycan-associated lipoprotein" evidence="10">
    <location>
        <begin position="20"/>
        <end position="180"/>
    </location>
</feature>
<dbReference type="InterPro" id="IPR036737">
    <property type="entry name" value="OmpA-like_sf"/>
</dbReference>
<feature type="region of interest" description="Disordered" evidence="9">
    <location>
        <begin position="154"/>
        <end position="180"/>
    </location>
</feature>
<evidence type="ECO:0000256" key="4">
    <source>
        <dbReference type="ARBA" id="ARBA00023139"/>
    </source>
</evidence>
<feature type="domain" description="OmpA-like" evidence="11">
    <location>
        <begin position="64"/>
        <end position="180"/>
    </location>
</feature>
<dbReference type="InterPro" id="IPR014169">
    <property type="entry name" value="Pal_lipo_C"/>
</dbReference>
<sequence>MKQMISTPGAVLALGLALAGCSSTPVTPPAPAPAPAPVVQAPAPAPAPAPVAQVAKVELPEHLDPKSLISTQRSVYFDYDNFAVKSDYDAMLQRHGAYLVKNAQLAVKVEGNADERGSAEYNLALGQKRAEAVVKALKTYGVRDGQMEAISWGKEHPKATGHDEASWAQNRRADIAYPQR</sequence>
<keyword evidence="6 8" id="KW-0449">Lipoprotein</keyword>
<evidence type="ECO:0000256" key="9">
    <source>
        <dbReference type="SAM" id="MobiDB-lite"/>
    </source>
</evidence>
<dbReference type="NCBIfam" id="TIGR02802">
    <property type="entry name" value="Pal_lipo"/>
    <property type="match status" value="1"/>
</dbReference>
<dbReference type="InterPro" id="IPR039001">
    <property type="entry name" value="Pal"/>
</dbReference>
<dbReference type="EMBL" id="JBIGIC010000013">
    <property type="protein sequence ID" value="MFG6489497.1"/>
    <property type="molecule type" value="Genomic_DNA"/>
</dbReference>
<dbReference type="InterPro" id="IPR006665">
    <property type="entry name" value="OmpA-like"/>
</dbReference>
<evidence type="ECO:0000259" key="11">
    <source>
        <dbReference type="PROSITE" id="PS51123"/>
    </source>
</evidence>
<organism evidence="12 13">
    <name type="scientific">Pelomonas candidula</name>
    <dbReference type="NCBI Taxonomy" id="3299025"/>
    <lineage>
        <taxon>Bacteria</taxon>
        <taxon>Pseudomonadati</taxon>
        <taxon>Pseudomonadota</taxon>
        <taxon>Betaproteobacteria</taxon>
        <taxon>Burkholderiales</taxon>
        <taxon>Sphaerotilaceae</taxon>
        <taxon>Roseateles</taxon>
    </lineage>
</organism>
<feature type="signal peptide" evidence="10">
    <location>
        <begin position="1"/>
        <end position="19"/>
    </location>
</feature>
<proteinExistence type="inferred from homology"/>
<evidence type="ECO:0000313" key="13">
    <source>
        <dbReference type="Proteomes" id="UP001606134"/>
    </source>
</evidence>
<keyword evidence="2 8" id="KW-0732">Signal</keyword>
<dbReference type="PANTHER" id="PTHR30329">
    <property type="entry name" value="STATOR ELEMENT OF FLAGELLAR MOTOR COMPLEX"/>
    <property type="match status" value="1"/>
</dbReference>
<comment type="function">
    <text evidence="8">Part of the Tol-Pal system, which plays a role in outer membrane invagination during cell division and is important for maintaining outer membrane integrity.</text>
</comment>
<keyword evidence="5 8" id="KW-0998">Cell outer membrane</keyword>
<dbReference type="InterPro" id="IPR006664">
    <property type="entry name" value="OMP_bac"/>
</dbReference>
<dbReference type="PROSITE" id="PS51123">
    <property type="entry name" value="OMPA_2"/>
    <property type="match status" value="1"/>
</dbReference>
<dbReference type="SUPFAM" id="SSF103088">
    <property type="entry name" value="OmpA-like"/>
    <property type="match status" value="1"/>
</dbReference>
<evidence type="ECO:0000313" key="12">
    <source>
        <dbReference type="EMBL" id="MFG6489497.1"/>
    </source>
</evidence>
<comment type="subunit">
    <text evidence="8">The Tol-Pal system is composed of five core proteins: the inner membrane proteins TolA, TolQ and TolR, the periplasmic protein TolB and the outer membrane protein Pal. They form a network linking the inner and outer membranes and the peptidoglycan layer.</text>
</comment>
<evidence type="ECO:0000256" key="7">
    <source>
        <dbReference type="ARBA" id="ARBA00023306"/>
    </source>
</evidence>
<keyword evidence="1 8" id="KW-0132">Cell division</keyword>
<evidence type="ECO:0000256" key="10">
    <source>
        <dbReference type="SAM" id="SignalP"/>
    </source>
</evidence>
<evidence type="ECO:0000256" key="3">
    <source>
        <dbReference type="ARBA" id="ARBA00023136"/>
    </source>
</evidence>
<dbReference type="PROSITE" id="PS01068">
    <property type="entry name" value="OMPA_1"/>
    <property type="match status" value="1"/>
</dbReference>
<dbReference type="Pfam" id="PF00691">
    <property type="entry name" value="OmpA"/>
    <property type="match status" value="1"/>
</dbReference>
<keyword evidence="3 8" id="KW-0472">Membrane</keyword>
<evidence type="ECO:0000256" key="1">
    <source>
        <dbReference type="ARBA" id="ARBA00022618"/>
    </source>
</evidence>
<evidence type="ECO:0000256" key="2">
    <source>
        <dbReference type="ARBA" id="ARBA00022729"/>
    </source>
</evidence>
<comment type="caution">
    <text evidence="12">The sequence shown here is derived from an EMBL/GenBank/DDBJ whole genome shotgun (WGS) entry which is preliminary data.</text>
</comment>
<dbReference type="Proteomes" id="UP001606134">
    <property type="component" value="Unassembled WGS sequence"/>
</dbReference>
<evidence type="ECO:0000256" key="8">
    <source>
        <dbReference type="HAMAP-Rule" id="MF_02204"/>
    </source>
</evidence>
<dbReference type="InterPro" id="IPR006690">
    <property type="entry name" value="OMPA-like_CS"/>
</dbReference>
<dbReference type="HAMAP" id="MF_02204">
    <property type="entry name" value="Pal"/>
    <property type="match status" value="1"/>
</dbReference>
<keyword evidence="4 8" id="KW-0564">Palmitate</keyword>
<comment type="similarity">
    <text evidence="8">Belongs to the Pal lipoprotein family.</text>
</comment>
<dbReference type="PANTHER" id="PTHR30329:SF21">
    <property type="entry name" value="LIPOPROTEIN YIAD-RELATED"/>
    <property type="match status" value="1"/>
</dbReference>
<dbReference type="Gene3D" id="3.30.1330.60">
    <property type="entry name" value="OmpA-like domain"/>
    <property type="match status" value="1"/>
</dbReference>
<comment type="subcellular location">
    <subcellularLocation>
        <location evidence="8">Cell outer membrane</location>
        <topology evidence="8">Lipid-anchor</topology>
    </subcellularLocation>
</comment>
<keyword evidence="7 8" id="KW-0131">Cell cycle</keyword>